<dbReference type="EMBL" id="SNRW01006561">
    <property type="protein sequence ID" value="KAA6382839.1"/>
    <property type="molecule type" value="Genomic_DNA"/>
</dbReference>
<proteinExistence type="predicted"/>
<reference evidence="1 2" key="1">
    <citation type="submission" date="2019-03" db="EMBL/GenBank/DDBJ databases">
        <title>Single cell metagenomics reveals metabolic interactions within the superorganism composed of flagellate Streblomastix strix and complex community of Bacteroidetes bacteria on its surface.</title>
        <authorList>
            <person name="Treitli S.C."/>
            <person name="Kolisko M."/>
            <person name="Husnik F."/>
            <person name="Keeling P."/>
            <person name="Hampl V."/>
        </authorList>
    </citation>
    <scope>NUCLEOTIDE SEQUENCE [LARGE SCALE GENOMIC DNA]</scope>
    <source>
        <strain evidence="1">ST1C</strain>
    </source>
</reference>
<organism evidence="1 2">
    <name type="scientific">Streblomastix strix</name>
    <dbReference type="NCBI Taxonomy" id="222440"/>
    <lineage>
        <taxon>Eukaryota</taxon>
        <taxon>Metamonada</taxon>
        <taxon>Preaxostyla</taxon>
        <taxon>Oxymonadida</taxon>
        <taxon>Streblomastigidae</taxon>
        <taxon>Streblomastix</taxon>
    </lineage>
</organism>
<dbReference type="InterPro" id="IPR011050">
    <property type="entry name" value="Pectin_lyase_fold/virulence"/>
</dbReference>
<accession>A0A5J4VKH0</accession>
<evidence type="ECO:0000313" key="2">
    <source>
        <dbReference type="Proteomes" id="UP000324800"/>
    </source>
</evidence>
<dbReference type="SUPFAM" id="SSF51126">
    <property type="entry name" value="Pectin lyase-like"/>
    <property type="match status" value="1"/>
</dbReference>
<protein>
    <submittedName>
        <fullName evidence="1">Uncharacterized protein</fullName>
    </submittedName>
</protein>
<comment type="caution">
    <text evidence="1">The sequence shown here is derived from an EMBL/GenBank/DDBJ whole genome shotgun (WGS) entry which is preliminary data.</text>
</comment>
<dbReference type="Proteomes" id="UP000324800">
    <property type="component" value="Unassembled WGS sequence"/>
</dbReference>
<evidence type="ECO:0000313" key="1">
    <source>
        <dbReference type="EMBL" id="KAA6382839.1"/>
    </source>
</evidence>
<gene>
    <name evidence="1" type="ORF">EZS28_021634</name>
</gene>
<name>A0A5J4VKH0_9EUKA</name>
<sequence length="703" mass="75384">MTGGVICLTVSSDAQLIIFETCQFKNCSCNFIGGGIFFNLEGGQFLIKDYCKFTECQSSQSGGGISSNLYGGTLNIEDATFDRCTGTQPGNGGALSLNQGVSSIIIITNSSFINCKTISNSSNQRYGWGGAIFIQTSVTAENLNETNFLMSELTFTGCSAVNSIGNNLHIRSENTYNTGIVIVARQLFTVKDTLNLYTSPEYSNDYMGIDESKVKDGTIIDNHEPLFLAGELGFITQEYYIRSTNSLDENDCSSTSPCKQINYILSISLPEGFIKGLPVVIITLLSDTSDQNNINLNSQTTLNNIITIQSDGYSPEAEQDIYIKKSILSSSFSTSLFTITDSGNGAAISAELKSGSLLLIDSCQFIQCEGHLISGGAIYLDINNEGQTTISNSSFNQCESRSGGGIFALIQTGGKQTIDGKCNFRQCSCNLYYGGGIYANISGLNSSLILEDGLIFENCICDDIYYSSGGGGGIYANCAYLGSYIRIIGDLEFENCTSGSEGGGIRIQTYDYGISEVDKISFKDCSSGSGGGVLALISNNGQMSINGLSNFINCKSLSGPGGGLYADLFSFSVINIDNTTFDSCTCTQPGNGGALSIIIIHEINQISIRRTTFTDCKTIQNSSDQRYGWGGAIYINISEITSQLSASNFLLTDLVFSGCQSAVAGNNLHICSYDTKAIGEKISSISLITVYDTTNLYILKWEY</sequence>
<dbReference type="AlphaFoldDB" id="A0A5J4VKH0"/>